<evidence type="ECO:0000313" key="4">
    <source>
        <dbReference type="Ensembl" id="ENSCSAVP00000019664.1"/>
    </source>
</evidence>
<dbReference type="InterPro" id="IPR013783">
    <property type="entry name" value="Ig-like_fold"/>
</dbReference>
<dbReference type="InterPro" id="IPR013098">
    <property type="entry name" value="Ig_I-set"/>
</dbReference>
<dbReference type="AlphaFoldDB" id="H2ZPZ8"/>
<feature type="domain" description="Ig-like" evidence="3">
    <location>
        <begin position="64"/>
        <end position="162"/>
    </location>
</feature>
<dbReference type="InParanoid" id="H2ZPZ8"/>
<dbReference type="SUPFAM" id="SSF48726">
    <property type="entry name" value="Immunoglobulin"/>
    <property type="match status" value="2"/>
</dbReference>
<evidence type="ECO:0000256" key="1">
    <source>
        <dbReference type="ARBA" id="ARBA00022737"/>
    </source>
</evidence>
<organism evidence="4 5">
    <name type="scientific">Ciona savignyi</name>
    <name type="common">Pacific transparent sea squirt</name>
    <dbReference type="NCBI Taxonomy" id="51511"/>
    <lineage>
        <taxon>Eukaryota</taxon>
        <taxon>Metazoa</taxon>
        <taxon>Chordata</taxon>
        <taxon>Tunicata</taxon>
        <taxon>Ascidiacea</taxon>
        <taxon>Phlebobranchia</taxon>
        <taxon>Cionidae</taxon>
        <taxon>Ciona</taxon>
    </lineage>
</organism>
<dbReference type="InterPro" id="IPR036179">
    <property type="entry name" value="Ig-like_dom_sf"/>
</dbReference>
<dbReference type="Gene3D" id="2.60.40.10">
    <property type="entry name" value="Immunoglobulins"/>
    <property type="match status" value="2"/>
</dbReference>
<dbReference type="PANTHER" id="PTHR44170">
    <property type="entry name" value="PROTEIN SIDEKICK"/>
    <property type="match status" value="1"/>
</dbReference>
<dbReference type="Pfam" id="PF07679">
    <property type="entry name" value="I-set"/>
    <property type="match status" value="1"/>
</dbReference>
<dbReference type="GeneTree" id="ENSGT00940000155943"/>
<dbReference type="STRING" id="51511.ENSCSAVP00000019664"/>
<dbReference type="PANTHER" id="PTHR44170:SF29">
    <property type="entry name" value="NEOGENIN"/>
    <property type="match status" value="1"/>
</dbReference>
<accession>H2ZPZ8</accession>
<dbReference type="eggNOG" id="KOG4222">
    <property type="taxonomic scope" value="Eukaryota"/>
</dbReference>
<evidence type="ECO:0000256" key="2">
    <source>
        <dbReference type="ARBA" id="ARBA00023157"/>
    </source>
</evidence>
<dbReference type="PROSITE" id="PS50835">
    <property type="entry name" value="IG_LIKE"/>
    <property type="match status" value="2"/>
</dbReference>
<proteinExistence type="predicted"/>
<keyword evidence="2" id="KW-1015">Disulfide bond</keyword>
<reference evidence="4" key="3">
    <citation type="submission" date="2025-09" db="UniProtKB">
        <authorList>
            <consortium name="Ensembl"/>
        </authorList>
    </citation>
    <scope>IDENTIFICATION</scope>
</reference>
<feature type="domain" description="Ig-like" evidence="3">
    <location>
        <begin position="174"/>
        <end position="216"/>
    </location>
</feature>
<reference evidence="5" key="1">
    <citation type="submission" date="2003-08" db="EMBL/GenBank/DDBJ databases">
        <authorList>
            <person name="Birren B."/>
            <person name="Nusbaum C."/>
            <person name="Abebe A."/>
            <person name="Abouelleil A."/>
            <person name="Adekoya E."/>
            <person name="Ait-zahra M."/>
            <person name="Allen N."/>
            <person name="Allen T."/>
            <person name="An P."/>
            <person name="Anderson M."/>
            <person name="Anderson S."/>
            <person name="Arachchi H."/>
            <person name="Armbruster J."/>
            <person name="Bachantsang P."/>
            <person name="Baldwin J."/>
            <person name="Barry A."/>
            <person name="Bayul T."/>
            <person name="Blitshsteyn B."/>
            <person name="Bloom T."/>
            <person name="Blye J."/>
            <person name="Boguslavskiy L."/>
            <person name="Borowsky M."/>
            <person name="Boukhgalter B."/>
            <person name="Brunache A."/>
            <person name="Butler J."/>
            <person name="Calixte N."/>
            <person name="Calvo S."/>
            <person name="Camarata J."/>
            <person name="Campo K."/>
            <person name="Chang J."/>
            <person name="Cheshatsang Y."/>
            <person name="Citroen M."/>
            <person name="Collymore A."/>
            <person name="Considine T."/>
            <person name="Cook A."/>
            <person name="Cooke P."/>
            <person name="Corum B."/>
            <person name="Cuomo C."/>
            <person name="David R."/>
            <person name="Dawoe T."/>
            <person name="Degray S."/>
            <person name="Dodge S."/>
            <person name="Dooley K."/>
            <person name="Dorje P."/>
            <person name="Dorjee K."/>
            <person name="Dorris L."/>
            <person name="Duffey N."/>
            <person name="Dupes A."/>
            <person name="Elkins T."/>
            <person name="Engels R."/>
            <person name="Erickson J."/>
            <person name="Farina A."/>
            <person name="Faro S."/>
            <person name="Ferreira P."/>
            <person name="Fischer H."/>
            <person name="Fitzgerald M."/>
            <person name="Foley K."/>
            <person name="Gage D."/>
            <person name="Galagan J."/>
            <person name="Gearin G."/>
            <person name="Gnerre S."/>
            <person name="Gnirke A."/>
            <person name="Goyette A."/>
            <person name="Graham J."/>
            <person name="Grandbois E."/>
            <person name="Gyaltsen K."/>
            <person name="Hafez N."/>
            <person name="Hagopian D."/>
            <person name="Hagos B."/>
            <person name="Hall J."/>
            <person name="Hatcher B."/>
            <person name="Heller A."/>
            <person name="Higgins H."/>
            <person name="Honan T."/>
            <person name="Horn A."/>
            <person name="Houde N."/>
            <person name="Hughes L."/>
            <person name="Hulme W."/>
            <person name="Husby E."/>
            <person name="Iliev I."/>
            <person name="Jaffe D."/>
            <person name="Jones C."/>
            <person name="Kamal M."/>
            <person name="Kamat A."/>
            <person name="Kamvysselis M."/>
            <person name="Karlsson E."/>
            <person name="Kells C."/>
            <person name="Kieu A."/>
            <person name="Kisner P."/>
            <person name="Kodira C."/>
            <person name="Kulbokas E."/>
            <person name="Labutti K."/>
            <person name="Lama D."/>
            <person name="Landers T."/>
            <person name="Leger J."/>
            <person name="Levine S."/>
            <person name="Lewis D."/>
            <person name="Lewis T."/>
            <person name="Lindblad-toh K."/>
            <person name="Liu X."/>
            <person name="Lokyitsang T."/>
            <person name="Lokyitsang Y."/>
            <person name="Lucien O."/>
            <person name="Lui A."/>
            <person name="Ma L.J."/>
            <person name="Mabbitt R."/>
            <person name="Macdonald J."/>
            <person name="Maclean C."/>
            <person name="Major J."/>
            <person name="Manning J."/>
            <person name="Marabella R."/>
            <person name="Maru K."/>
            <person name="Matthews C."/>
            <person name="Mauceli E."/>
            <person name="Mccarthy M."/>
            <person name="Mcdonough S."/>
            <person name="Mcghee T."/>
            <person name="Meldrim J."/>
            <person name="Meneus L."/>
            <person name="Mesirov J."/>
            <person name="Mihalev A."/>
            <person name="Mihova T."/>
            <person name="Mikkelsen T."/>
            <person name="Mlenga V."/>
            <person name="Moru K."/>
            <person name="Mozes J."/>
            <person name="Mulrain L."/>
            <person name="Munson G."/>
            <person name="Naylor J."/>
            <person name="Newes C."/>
            <person name="Nguyen C."/>
            <person name="Nguyen N."/>
            <person name="Nguyen T."/>
            <person name="Nicol R."/>
            <person name="Nielsen C."/>
            <person name="Nizzari M."/>
            <person name="Norbu C."/>
            <person name="Norbu N."/>
            <person name="O'donnell P."/>
            <person name="Okoawo O."/>
            <person name="O'leary S."/>
            <person name="Omotosho B."/>
            <person name="O'neill K."/>
            <person name="Osman S."/>
            <person name="Parker S."/>
            <person name="Perrin D."/>
            <person name="Phunkhang P."/>
            <person name="Piqani B."/>
            <person name="Purcell S."/>
            <person name="Rachupka T."/>
            <person name="Ramasamy U."/>
            <person name="Rameau R."/>
            <person name="Ray V."/>
            <person name="Raymond C."/>
            <person name="Retta R."/>
            <person name="Richardson S."/>
            <person name="Rise C."/>
            <person name="Rodriguez J."/>
            <person name="Rogers J."/>
            <person name="Rogov P."/>
            <person name="Rutman M."/>
            <person name="Schupbach R."/>
            <person name="Seaman C."/>
            <person name="Settipalli S."/>
            <person name="Sharpe T."/>
            <person name="Sheridan J."/>
            <person name="Sherpa N."/>
            <person name="Shi J."/>
            <person name="Smirnov S."/>
            <person name="Smith C."/>
            <person name="Sougnez C."/>
            <person name="Spencer B."/>
            <person name="Stalker J."/>
            <person name="Stange-thomann N."/>
            <person name="Stavropoulos S."/>
            <person name="Stetson K."/>
            <person name="Stone C."/>
            <person name="Stone S."/>
            <person name="Stubbs M."/>
            <person name="Talamas J."/>
            <person name="Tchuinga P."/>
            <person name="Tenzing P."/>
            <person name="Tesfaye S."/>
            <person name="Theodore J."/>
            <person name="Thoulutsang Y."/>
            <person name="Topham K."/>
            <person name="Towey S."/>
            <person name="Tsamla T."/>
            <person name="Tsomo N."/>
            <person name="Vallee D."/>
            <person name="Vassiliev H."/>
            <person name="Venkataraman V."/>
            <person name="Vinson J."/>
            <person name="Vo A."/>
            <person name="Wade C."/>
            <person name="Wang S."/>
            <person name="Wangchuk T."/>
            <person name="Wangdi T."/>
            <person name="Whittaker C."/>
            <person name="Wilkinson J."/>
            <person name="Wu Y."/>
            <person name="Wyman D."/>
            <person name="Yadav S."/>
            <person name="Yang S."/>
            <person name="Yang X."/>
            <person name="Yeager S."/>
            <person name="Yee E."/>
            <person name="Young G."/>
            <person name="Zainoun J."/>
            <person name="Zembeck L."/>
            <person name="Zimmer A."/>
            <person name="Zody M."/>
            <person name="Lander E."/>
        </authorList>
    </citation>
    <scope>NUCLEOTIDE SEQUENCE [LARGE SCALE GENOMIC DNA]</scope>
</reference>
<protein>
    <recommendedName>
        <fullName evidence="3">Ig-like domain-containing protein</fullName>
    </recommendedName>
</protein>
<keyword evidence="1" id="KW-0677">Repeat</keyword>
<reference evidence="4" key="2">
    <citation type="submission" date="2025-08" db="UniProtKB">
        <authorList>
            <consortium name="Ensembl"/>
        </authorList>
    </citation>
    <scope>IDENTIFICATION</scope>
</reference>
<evidence type="ECO:0000313" key="5">
    <source>
        <dbReference type="Proteomes" id="UP000007875"/>
    </source>
</evidence>
<dbReference type="SMART" id="SM00409">
    <property type="entry name" value="IG"/>
    <property type="match status" value="1"/>
</dbReference>
<name>H2ZPZ8_CIOSA</name>
<dbReference type="GO" id="GO:0098609">
    <property type="term" value="P:cell-cell adhesion"/>
    <property type="evidence" value="ECO:0007669"/>
    <property type="project" value="TreeGrafter"/>
</dbReference>
<dbReference type="InterPro" id="IPR007110">
    <property type="entry name" value="Ig-like_dom"/>
</dbReference>
<dbReference type="Pfam" id="PF13927">
    <property type="entry name" value="Ig_3"/>
    <property type="match status" value="1"/>
</dbReference>
<dbReference type="HOGENOM" id="CLU_1280243_0_0_1"/>
<evidence type="ECO:0000259" key="3">
    <source>
        <dbReference type="PROSITE" id="PS50835"/>
    </source>
</evidence>
<dbReference type="Proteomes" id="UP000007875">
    <property type="component" value="Unassembled WGS sequence"/>
</dbReference>
<keyword evidence="5" id="KW-1185">Reference proteome</keyword>
<dbReference type="InterPro" id="IPR003599">
    <property type="entry name" value="Ig_sub"/>
</dbReference>
<dbReference type="Ensembl" id="ENSCSAVT00000019876.1">
    <property type="protein sequence ID" value="ENSCSAVP00000019664.1"/>
    <property type="gene ID" value="ENSCSAVG00000011523.1"/>
</dbReference>
<sequence length="216" mass="23833">MAKSSHFLISLGEKLYLKTGVLWIAEPINRPGISDSGLYSCKVKHKSTWVQSRIASVTVAVLGPFSVQPLSTSIMVGESHRFICKIPNAIPTPVTTWFKNNILLGNNSFVSAEILSRRFSSVIILPNGELEVKNASEMDMGNYHCSVSNIAKSRRSSKAMLIILPNTTQEQSLPKLLRRPVNTSTVVGMSVYFDCFADGFPNPKITWLKGGKNLNF</sequence>